<dbReference type="FunFam" id="2.40.160.120:FF:000001">
    <property type="entry name" value="Oxysterol-binding protein"/>
    <property type="match status" value="1"/>
</dbReference>
<gene>
    <name evidence="17" type="ORF">FQN60_002799</name>
</gene>
<name>A0A5J5CHD7_9PERO</name>
<dbReference type="PROSITE" id="PS01013">
    <property type="entry name" value="OSBP"/>
    <property type="match status" value="1"/>
</dbReference>
<dbReference type="GO" id="GO:0120015">
    <property type="term" value="F:sterol transfer activity"/>
    <property type="evidence" value="ECO:0007669"/>
    <property type="project" value="UniProtKB-ARBA"/>
</dbReference>
<evidence type="ECO:0000256" key="13">
    <source>
        <dbReference type="RuleBase" id="RU003844"/>
    </source>
</evidence>
<evidence type="ECO:0000256" key="10">
    <source>
        <dbReference type="ARBA" id="ARBA00023055"/>
    </source>
</evidence>
<feature type="region of interest" description="Disordered" evidence="15">
    <location>
        <begin position="948"/>
        <end position="988"/>
    </location>
</feature>
<dbReference type="InterPro" id="IPR037239">
    <property type="entry name" value="OSBP_sf"/>
</dbReference>
<dbReference type="GO" id="GO:0015485">
    <property type="term" value="F:cholesterol binding"/>
    <property type="evidence" value="ECO:0007669"/>
    <property type="project" value="TreeGrafter"/>
</dbReference>
<sequence length="988" mass="110115">MDSYGSSLNRSQSLASGLEKSTPTWKPSPSRSSSTVSSRHSRQIIKDWEVIDDLHVEMNAEGDNPPDMTPPGICEGYLLKRRKWPLKGWHKRYFVLEAGNLRYSKNQQDVSKGRFQGSLDVSHAVMSINKKSNQIDLDAGDILYHTKANSHEVFYIWVTKLQAHRLYKKHEAANVPSSFLQTLSHGIAAGQAQKNGDLQSSAGLVDSAGAPAAVLPSDNNAVNRKVSAWLQRSHNPDSCVQELNRCHLDLTELNRLIQKLQMLEGGQAFTNGDLKRIISTQNISLEKPKKPRSGKMWSHSRTLSLGMLSSSHLGSSPHLGASVPSIPDYVYSQLSPPTATSPEGKKIQQDICTISLRVLASLKTVHETLSQERQKLQEVWESNNIHQSKTAEPAAARDSSHRPPSVADSAAEYFDASDILCGSSSEVSDESGLSDGSTTNSEPEEGHALATRKYRASISKAPNSFVPKSTGRRTTLPAHCPDNSHVGLMAILYNNIGKSHHSAVTQTLFLKEQFPYVRCISLGKDLARVSMPAALNEPVNLLQRLCEELEYSELLDIASNTSDPYQRMVYIAAFAISSYSPVTFRNRYKPFNPVLGETYECIREDKGFRLISEQVCHHPPISACHAQSENFTFWQDQRWKNKFWGKSLEILPTGMVNVTLPSQQRYLEHYGEVTIRNLNSNFCTCKITFVKSRYWGSDTNKNEVQGTVLDQSGSVIHRFGGLWHEGIYCDTLPTPKCVWKPNPQPKDYMLYYGFSSFAMELNELPPDLKPLLPPTDSRLRPDQRLLEDGKVDEADIKKDEIEEFHRERRKELSKLGEEHVPRFFKKAKDSCGRDVWLTNGTYWKLRENPEKTKVTLHCTKRVAVCRLQCCLRPLAHLTSPLRGGGEFSVLDVYGDTLLFLLSPTPPSNRPESAEAADVTDEGSSQGSSTTTSTVSLGLSCIRDGCRASRSEGGCSLGLPGDVEEDEEEEEEDKGLNQPRLGPGLLGWL</sequence>
<dbReference type="GO" id="GO:0031965">
    <property type="term" value="C:nuclear membrane"/>
    <property type="evidence" value="ECO:0007669"/>
    <property type="project" value="TreeGrafter"/>
</dbReference>
<keyword evidence="11" id="KW-0446">Lipid-binding</keyword>
<dbReference type="Pfam" id="PF01237">
    <property type="entry name" value="Oxysterol_BP"/>
    <property type="match status" value="1"/>
</dbReference>
<dbReference type="InterPro" id="IPR011993">
    <property type="entry name" value="PH-like_dom_sf"/>
</dbReference>
<keyword evidence="5 14" id="KW-0813">Transport</keyword>
<keyword evidence="18" id="KW-1185">Reference proteome</keyword>
<dbReference type="GO" id="GO:0005789">
    <property type="term" value="C:endoplasmic reticulum membrane"/>
    <property type="evidence" value="ECO:0007669"/>
    <property type="project" value="UniProtKB-SubCell"/>
</dbReference>
<evidence type="ECO:0000256" key="5">
    <source>
        <dbReference type="ARBA" id="ARBA00022448"/>
    </source>
</evidence>
<evidence type="ECO:0000256" key="3">
    <source>
        <dbReference type="ARBA" id="ARBA00004586"/>
    </source>
</evidence>
<evidence type="ECO:0000256" key="9">
    <source>
        <dbReference type="ARBA" id="ARBA00022824"/>
    </source>
</evidence>
<feature type="compositionally biased region" description="Low complexity" evidence="15">
    <location>
        <begin position="922"/>
        <end position="932"/>
    </location>
</feature>
<dbReference type="Pfam" id="PF15409">
    <property type="entry name" value="PH_8"/>
    <property type="match status" value="1"/>
</dbReference>
<feature type="compositionally biased region" description="Low complexity" evidence="15">
    <location>
        <begin position="424"/>
        <end position="437"/>
    </location>
</feature>
<evidence type="ECO:0000256" key="8">
    <source>
        <dbReference type="ARBA" id="ARBA00022553"/>
    </source>
</evidence>
<dbReference type="SUPFAM" id="SSF144000">
    <property type="entry name" value="Oxysterol-binding protein-like"/>
    <property type="match status" value="1"/>
</dbReference>
<proteinExistence type="inferred from homology"/>
<feature type="region of interest" description="Disordered" evidence="15">
    <location>
        <begin position="380"/>
        <end position="408"/>
    </location>
</feature>
<feature type="region of interest" description="Disordered" evidence="15">
    <location>
        <begin position="424"/>
        <end position="450"/>
    </location>
</feature>
<dbReference type="FunFam" id="2.30.29.30:FF:000011">
    <property type="entry name" value="Oxysterol-binding protein"/>
    <property type="match status" value="1"/>
</dbReference>
<evidence type="ECO:0000256" key="6">
    <source>
        <dbReference type="ARBA" id="ARBA00022475"/>
    </source>
</evidence>
<feature type="compositionally biased region" description="Polar residues" evidence="15">
    <location>
        <begin position="1"/>
        <end position="15"/>
    </location>
</feature>
<keyword evidence="8" id="KW-0597">Phosphoprotein</keyword>
<dbReference type="SUPFAM" id="SSF50729">
    <property type="entry name" value="PH domain-like"/>
    <property type="match status" value="1"/>
</dbReference>
<dbReference type="GO" id="GO:0097038">
    <property type="term" value="C:perinuclear endoplasmic reticulum"/>
    <property type="evidence" value="ECO:0007669"/>
    <property type="project" value="TreeGrafter"/>
</dbReference>
<dbReference type="InterPro" id="IPR001849">
    <property type="entry name" value="PH_domain"/>
</dbReference>
<dbReference type="PANTHER" id="PTHR10972:SF146">
    <property type="entry name" value="OXYSTEROL-BINDING PROTEIN"/>
    <property type="match status" value="1"/>
</dbReference>
<evidence type="ECO:0000256" key="1">
    <source>
        <dbReference type="ARBA" id="ARBA00004236"/>
    </source>
</evidence>
<keyword evidence="7" id="KW-0963">Cytoplasm</keyword>
<keyword evidence="6" id="KW-1003">Cell membrane</keyword>
<organism evidence="17 18">
    <name type="scientific">Etheostoma spectabile</name>
    <name type="common">orangethroat darter</name>
    <dbReference type="NCBI Taxonomy" id="54343"/>
    <lineage>
        <taxon>Eukaryota</taxon>
        <taxon>Metazoa</taxon>
        <taxon>Chordata</taxon>
        <taxon>Craniata</taxon>
        <taxon>Vertebrata</taxon>
        <taxon>Euteleostomi</taxon>
        <taxon>Actinopterygii</taxon>
        <taxon>Neopterygii</taxon>
        <taxon>Teleostei</taxon>
        <taxon>Neoteleostei</taxon>
        <taxon>Acanthomorphata</taxon>
        <taxon>Eupercaria</taxon>
        <taxon>Perciformes</taxon>
        <taxon>Percoidei</taxon>
        <taxon>Percidae</taxon>
        <taxon>Etheostomatinae</taxon>
        <taxon>Etheostoma</taxon>
    </lineage>
</organism>
<evidence type="ECO:0000259" key="16">
    <source>
        <dbReference type="PROSITE" id="PS50003"/>
    </source>
</evidence>
<dbReference type="Proteomes" id="UP000327493">
    <property type="component" value="Chromosome 21"/>
</dbReference>
<evidence type="ECO:0000256" key="14">
    <source>
        <dbReference type="RuleBase" id="RU003845"/>
    </source>
</evidence>
<evidence type="ECO:0000313" key="17">
    <source>
        <dbReference type="EMBL" id="KAA8581218.1"/>
    </source>
</evidence>
<dbReference type="Gene3D" id="2.30.29.30">
    <property type="entry name" value="Pleckstrin-homology domain (PH domain)/Phosphotyrosine-binding domain (PTB)"/>
    <property type="match status" value="1"/>
</dbReference>
<feature type="region of interest" description="Disordered" evidence="15">
    <location>
        <begin position="903"/>
        <end position="932"/>
    </location>
</feature>
<keyword evidence="10 14" id="KW-0445">Lipid transport</keyword>
<evidence type="ECO:0000256" key="4">
    <source>
        <dbReference type="ARBA" id="ARBA00008842"/>
    </source>
</evidence>
<dbReference type="Gene3D" id="2.40.160.120">
    <property type="match status" value="2"/>
</dbReference>
<dbReference type="GO" id="GO:0005886">
    <property type="term" value="C:plasma membrane"/>
    <property type="evidence" value="ECO:0007669"/>
    <property type="project" value="UniProtKB-SubCell"/>
</dbReference>
<dbReference type="InterPro" id="IPR000648">
    <property type="entry name" value="Oxysterol-bd"/>
</dbReference>
<dbReference type="SMART" id="SM00233">
    <property type="entry name" value="PH"/>
    <property type="match status" value="1"/>
</dbReference>
<accession>A0A5J5CHD7</accession>
<evidence type="ECO:0000256" key="7">
    <source>
        <dbReference type="ARBA" id="ARBA00022490"/>
    </source>
</evidence>
<dbReference type="GO" id="GO:0005829">
    <property type="term" value="C:cytosol"/>
    <property type="evidence" value="ECO:0007669"/>
    <property type="project" value="UniProtKB-SubCell"/>
</dbReference>
<keyword evidence="12" id="KW-0472">Membrane</keyword>
<comment type="similarity">
    <text evidence="4 13">Belongs to the OSBP family.</text>
</comment>
<dbReference type="GO" id="GO:0006699">
    <property type="term" value="P:bile acid biosynthetic process"/>
    <property type="evidence" value="ECO:0007669"/>
    <property type="project" value="UniProtKB-ARBA"/>
</dbReference>
<evidence type="ECO:0000313" key="18">
    <source>
        <dbReference type="Proteomes" id="UP000327493"/>
    </source>
</evidence>
<feature type="non-terminal residue" evidence="17">
    <location>
        <position position="988"/>
    </location>
</feature>
<protein>
    <recommendedName>
        <fullName evidence="14">Oxysterol-binding protein</fullName>
    </recommendedName>
</protein>
<feature type="domain" description="PH" evidence="16">
    <location>
        <begin position="71"/>
        <end position="166"/>
    </location>
</feature>
<reference evidence="17 18" key="1">
    <citation type="submission" date="2019-08" db="EMBL/GenBank/DDBJ databases">
        <title>A chromosome-level genome assembly, high-density linkage maps, and genome scans reveal the genomic architecture of hybrid incompatibilities underlying speciation via character displacement in darters (Percidae: Etheostominae).</title>
        <authorList>
            <person name="Moran R.L."/>
            <person name="Catchen J.M."/>
            <person name="Fuller R.C."/>
        </authorList>
    </citation>
    <scope>NUCLEOTIDE SEQUENCE [LARGE SCALE GENOMIC DNA]</scope>
    <source>
        <strain evidence="17">EspeVRDwgs_2016</strain>
        <tissue evidence="17">Muscle</tissue>
    </source>
</reference>
<evidence type="ECO:0000256" key="2">
    <source>
        <dbReference type="ARBA" id="ARBA00004514"/>
    </source>
</evidence>
<dbReference type="InterPro" id="IPR018494">
    <property type="entry name" value="Oxysterol-bd_CS"/>
</dbReference>
<evidence type="ECO:0000256" key="11">
    <source>
        <dbReference type="ARBA" id="ARBA00023121"/>
    </source>
</evidence>
<evidence type="ECO:0000256" key="12">
    <source>
        <dbReference type="ARBA" id="ARBA00023136"/>
    </source>
</evidence>
<dbReference type="PROSITE" id="PS50003">
    <property type="entry name" value="PH_DOMAIN"/>
    <property type="match status" value="1"/>
</dbReference>
<dbReference type="AlphaFoldDB" id="A0A5J5CHD7"/>
<dbReference type="CDD" id="cd13287">
    <property type="entry name" value="PH_ORP3_ORP6_ORP7"/>
    <property type="match status" value="1"/>
</dbReference>
<comment type="subcellular location">
    <subcellularLocation>
        <location evidence="1">Cell membrane</location>
    </subcellularLocation>
    <subcellularLocation>
        <location evidence="2">Cytoplasm</location>
        <location evidence="2">Cytosol</location>
    </subcellularLocation>
    <subcellularLocation>
        <location evidence="3">Endoplasmic reticulum membrane</location>
    </subcellularLocation>
</comment>
<dbReference type="InterPro" id="IPR041680">
    <property type="entry name" value="PH_8"/>
</dbReference>
<feature type="compositionally biased region" description="Polar residues" evidence="15">
    <location>
        <begin position="380"/>
        <end position="390"/>
    </location>
</feature>
<comment type="caution">
    <text evidence="17">The sequence shown here is derived from an EMBL/GenBank/DDBJ whole genome shotgun (WGS) entry which is preliminary data.</text>
</comment>
<feature type="compositionally biased region" description="Low complexity" evidence="15">
    <location>
        <begin position="21"/>
        <end position="38"/>
    </location>
</feature>
<dbReference type="Gene3D" id="3.30.70.3490">
    <property type="match status" value="1"/>
</dbReference>
<dbReference type="PANTHER" id="PTHR10972">
    <property type="entry name" value="OXYSTEROL-BINDING PROTEIN-RELATED"/>
    <property type="match status" value="1"/>
</dbReference>
<dbReference type="EMBL" id="VOFY01000021">
    <property type="protein sequence ID" value="KAA8581218.1"/>
    <property type="molecule type" value="Genomic_DNA"/>
</dbReference>
<feature type="region of interest" description="Disordered" evidence="15">
    <location>
        <begin position="1"/>
        <end position="41"/>
    </location>
</feature>
<feature type="compositionally biased region" description="Acidic residues" evidence="15">
    <location>
        <begin position="961"/>
        <end position="972"/>
    </location>
</feature>
<evidence type="ECO:0000256" key="15">
    <source>
        <dbReference type="SAM" id="MobiDB-lite"/>
    </source>
</evidence>
<keyword evidence="9" id="KW-0256">Endoplasmic reticulum</keyword>